<reference evidence="2 3" key="1">
    <citation type="submission" date="2018-09" db="EMBL/GenBank/DDBJ databases">
        <title>Complete genome sequence of Euzebya sp. DY32-46 isolated from seawater of Pacific Ocean.</title>
        <authorList>
            <person name="Xu L."/>
            <person name="Wu Y.-H."/>
            <person name="Xu X.-W."/>
        </authorList>
    </citation>
    <scope>NUCLEOTIDE SEQUENCE [LARGE SCALE GENOMIC DNA]</scope>
    <source>
        <strain evidence="2 3">DY32-46</strain>
    </source>
</reference>
<organism evidence="2 3">
    <name type="scientific">Euzebya pacifica</name>
    <dbReference type="NCBI Taxonomy" id="1608957"/>
    <lineage>
        <taxon>Bacteria</taxon>
        <taxon>Bacillati</taxon>
        <taxon>Actinomycetota</taxon>
        <taxon>Nitriliruptoria</taxon>
        <taxon>Euzebyales</taxon>
    </lineage>
</organism>
<evidence type="ECO:0000313" key="3">
    <source>
        <dbReference type="Proteomes" id="UP000264006"/>
    </source>
</evidence>
<name>A0A346XV97_9ACTN</name>
<dbReference type="Proteomes" id="UP000264006">
    <property type="component" value="Chromosome"/>
</dbReference>
<protein>
    <submittedName>
        <fullName evidence="2">Alkylmercury lyase</fullName>
    </submittedName>
</protein>
<accession>A0A346XV97</accession>
<dbReference type="GO" id="GO:0016829">
    <property type="term" value="F:lyase activity"/>
    <property type="evidence" value="ECO:0007669"/>
    <property type="project" value="UniProtKB-KW"/>
</dbReference>
<keyword evidence="2" id="KW-0456">Lyase</keyword>
<sequence length="111" mass="11893">MHVELLYFDGCPSWATADQRLREVALARGLEVHRRLVTTQDEAERTNFRGSPTILINGRDPFATGDEPPGLSCRIFQTPEGPAGSPTVAQLHQALGSAGPPGGPDAENQTT</sequence>
<evidence type="ECO:0000313" key="2">
    <source>
        <dbReference type="EMBL" id="AXV06144.1"/>
    </source>
</evidence>
<evidence type="ECO:0000256" key="1">
    <source>
        <dbReference type="SAM" id="MobiDB-lite"/>
    </source>
</evidence>
<feature type="region of interest" description="Disordered" evidence="1">
    <location>
        <begin position="44"/>
        <end position="111"/>
    </location>
</feature>
<dbReference type="AlphaFoldDB" id="A0A346XV97"/>
<dbReference type="RefSeq" id="WP_114590842.1">
    <property type="nucleotide sequence ID" value="NZ_CP031165.1"/>
</dbReference>
<dbReference type="EMBL" id="CP031165">
    <property type="protein sequence ID" value="AXV06144.1"/>
    <property type="molecule type" value="Genomic_DNA"/>
</dbReference>
<dbReference type="OrthoDB" id="7185309at2"/>
<proteinExistence type="predicted"/>
<gene>
    <name evidence="2" type="ORF">DVS28_a1445</name>
</gene>
<keyword evidence="3" id="KW-1185">Reference proteome</keyword>
<dbReference type="KEGG" id="euz:DVS28_a1445"/>